<evidence type="ECO:0000313" key="2">
    <source>
        <dbReference type="EMBL" id="MFC7078897.1"/>
    </source>
</evidence>
<dbReference type="AlphaFoldDB" id="A0ABD5WEA2"/>
<comment type="caution">
    <text evidence="2">The sequence shown here is derived from an EMBL/GenBank/DDBJ whole genome shotgun (WGS) entry which is preliminary data.</text>
</comment>
<protein>
    <recommendedName>
        <fullName evidence="4">Twin-arginine translocation signal domain-containing protein</fullName>
    </recommendedName>
</protein>
<gene>
    <name evidence="2" type="ORF">ACFQJ6_00870</name>
</gene>
<evidence type="ECO:0000256" key="1">
    <source>
        <dbReference type="SAM" id="MobiDB-lite"/>
    </source>
</evidence>
<organism evidence="2 3">
    <name type="scientific">Halorussus caseinilyticus</name>
    <dbReference type="NCBI Taxonomy" id="3034025"/>
    <lineage>
        <taxon>Archaea</taxon>
        <taxon>Methanobacteriati</taxon>
        <taxon>Methanobacteriota</taxon>
        <taxon>Stenosarchaea group</taxon>
        <taxon>Halobacteria</taxon>
        <taxon>Halobacteriales</taxon>
        <taxon>Haladaptataceae</taxon>
        <taxon>Halorussus</taxon>
    </lineage>
</organism>
<reference evidence="2 3" key="1">
    <citation type="journal article" date="2019" name="Int. J. Syst. Evol. Microbiol.">
        <title>The Global Catalogue of Microorganisms (GCM) 10K type strain sequencing project: providing services to taxonomists for standard genome sequencing and annotation.</title>
        <authorList>
            <consortium name="The Broad Institute Genomics Platform"/>
            <consortium name="The Broad Institute Genome Sequencing Center for Infectious Disease"/>
            <person name="Wu L."/>
            <person name="Ma J."/>
        </authorList>
    </citation>
    <scope>NUCLEOTIDE SEQUENCE [LARGE SCALE GENOMIC DNA]</scope>
    <source>
        <strain evidence="2 3">DT72</strain>
    </source>
</reference>
<proteinExistence type="predicted"/>
<dbReference type="EMBL" id="JBHSZH010000001">
    <property type="protein sequence ID" value="MFC7078897.1"/>
    <property type="molecule type" value="Genomic_DNA"/>
</dbReference>
<accession>A0ABD5WEA2</accession>
<sequence>MNRRRFLAGTVGGMSLLAGCNSPSGSADDSKVNVKWPKLTGRARKDWKQTAKRKKKYPKKAGVVPHERTRIYENRTLQREVKEDPRAVRPDAGDVLRQSRGPPGVHGEACNCRPDSREPPADV</sequence>
<dbReference type="RefSeq" id="WP_382208448.1">
    <property type="nucleotide sequence ID" value="NZ_JBHSZH010000001.1"/>
</dbReference>
<name>A0ABD5WEA2_9EURY</name>
<dbReference type="Proteomes" id="UP001596407">
    <property type="component" value="Unassembled WGS sequence"/>
</dbReference>
<feature type="region of interest" description="Disordered" evidence="1">
    <location>
        <begin position="73"/>
        <end position="123"/>
    </location>
</feature>
<dbReference type="PROSITE" id="PS51257">
    <property type="entry name" value="PROKAR_LIPOPROTEIN"/>
    <property type="match status" value="1"/>
</dbReference>
<feature type="compositionally biased region" description="Basic and acidic residues" evidence="1">
    <location>
        <begin position="73"/>
        <end position="94"/>
    </location>
</feature>
<evidence type="ECO:0008006" key="4">
    <source>
        <dbReference type="Google" id="ProtNLM"/>
    </source>
</evidence>
<feature type="compositionally biased region" description="Basic and acidic residues" evidence="1">
    <location>
        <begin position="114"/>
        <end position="123"/>
    </location>
</feature>
<keyword evidence="3" id="KW-1185">Reference proteome</keyword>
<evidence type="ECO:0000313" key="3">
    <source>
        <dbReference type="Proteomes" id="UP001596407"/>
    </source>
</evidence>